<proteinExistence type="predicted"/>
<evidence type="ECO:0000256" key="1">
    <source>
        <dbReference type="SAM" id="MobiDB-lite"/>
    </source>
</evidence>
<reference evidence="3 4" key="1">
    <citation type="journal article" date="2022" name="Nat. Plants">
        <title>Genomes of leafy and leafless Platanthera orchids illuminate the evolution of mycoheterotrophy.</title>
        <authorList>
            <person name="Li M.H."/>
            <person name="Liu K.W."/>
            <person name="Li Z."/>
            <person name="Lu H.C."/>
            <person name="Ye Q.L."/>
            <person name="Zhang D."/>
            <person name="Wang J.Y."/>
            <person name="Li Y.F."/>
            <person name="Zhong Z.M."/>
            <person name="Liu X."/>
            <person name="Yu X."/>
            <person name="Liu D.K."/>
            <person name="Tu X.D."/>
            <person name="Liu B."/>
            <person name="Hao Y."/>
            <person name="Liao X.Y."/>
            <person name="Jiang Y.T."/>
            <person name="Sun W.H."/>
            <person name="Chen J."/>
            <person name="Chen Y.Q."/>
            <person name="Ai Y."/>
            <person name="Zhai J.W."/>
            <person name="Wu S.S."/>
            <person name="Zhou Z."/>
            <person name="Hsiao Y.Y."/>
            <person name="Wu W.L."/>
            <person name="Chen Y.Y."/>
            <person name="Lin Y.F."/>
            <person name="Hsu J.L."/>
            <person name="Li C.Y."/>
            <person name="Wang Z.W."/>
            <person name="Zhao X."/>
            <person name="Zhong W.Y."/>
            <person name="Ma X.K."/>
            <person name="Ma L."/>
            <person name="Huang J."/>
            <person name="Chen G.Z."/>
            <person name="Huang M.Z."/>
            <person name="Huang L."/>
            <person name="Peng D.H."/>
            <person name="Luo Y.B."/>
            <person name="Zou S.Q."/>
            <person name="Chen S.P."/>
            <person name="Lan S."/>
            <person name="Tsai W.C."/>
            <person name="Van de Peer Y."/>
            <person name="Liu Z.J."/>
        </authorList>
    </citation>
    <scope>NUCLEOTIDE SEQUENCE [LARGE SCALE GENOMIC DNA]</scope>
    <source>
        <strain evidence="3">Lor287</strain>
    </source>
</reference>
<sequence length="464" mass="50792">MSGETEGRTKCAQNFVEHNFLPCRLTEVEFASITGNYIPPEFVARNPGSEDSVNFLPEGELVIPLEHFEVGFRLPLWPEVRQALRYYGVVPDQLNPNSFALLVAFACYMRAERIELNLSIFRKRFNFWAKSGIVFFSGQTINTIGLANKNHNWAQKFVFVSGNFGNIPLSLVQYDEATYRPPTLGGCETAILSFFGTKNFDVKFLRRNLDSLPPVPAGEGEREIPLHQPFDEVRGSAATLALAKSAALACRDESGSSSQPSSQKRKPDAPSSSPSKKSKPSATDKGKSVAETLVEAPPAAGIGRLPLGWRVAESLPSDDCIYLCCARALGDIGNISMNRIELGRATWACATLGDYKLLGKSCSEGHLVAQPALAADGDRLGLSNLTRSQVSFPASSSSSPRPERRVMGLFEAIVRELGLWASTIRALQERRLAAVYRTTSSGFRAFIHSVVLCVVLLARRPDFP</sequence>
<dbReference type="EMBL" id="JBBWWQ010000013">
    <property type="protein sequence ID" value="KAK8933218.1"/>
    <property type="molecule type" value="Genomic_DNA"/>
</dbReference>
<comment type="caution">
    <text evidence="3">The sequence shown here is derived from an EMBL/GenBank/DDBJ whole genome shotgun (WGS) entry which is preliminary data.</text>
</comment>
<dbReference type="Proteomes" id="UP001418222">
    <property type="component" value="Unassembled WGS sequence"/>
</dbReference>
<organism evidence="3 4">
    <name type="scientific">Platanthera zijinensis</name>
    <dbReference type="NCBI Taxonomy" id="2320716"/>
    <lineage>
        <taxon>Eukaryota</taxon>
        <taxon>Viridiplantae</taxon>
        <taxon>Streptophyta</taxon>
        <taxon>Embryophyta</taxon>
        <taxon>Tracheophyta</taxon>
        <taxon>Spermatophyta</taxon>
        <taxon>Magnoliopsida</taxon>
        <taxon>Liliopsida</taxon>
        <taxon>Asparagales</taxon>
        <taxon>Orchidaceae</taxon>
        <taxon>Orchidoideae</taxon>
        <taxon>Orchideae</taxon>
        <taxon>Orchidinae</taxon>
        <taxon>Platanthera</taxon>
    </lineage>
</organism>
<dbReference type="Pfam" id="PF04195">
    <property type="entry name" value="Transposase_28"/>
    <property type="match status" value="1"/>
</dbReference>
<name>A0AAP0B855_9ASPA</name>
<evidence type="ECO:0000313" key="3">
    <source>
        <dbReference type="EMBL" id="KAK8933218.1"/>
    </source>
</evidence>
<feature type="compositionally biased region" description="Low complexity" evidence="1">
    <location>
        <begin position="252"/>
        <end position="262"/>
    </location>
</feature>
<feature type="domain" description="Transposase (putative) gypsy type" evidence="2">
    <location>
        <begin position="63"/>
        <end position="125"/>
    </location>
</feature>
<protein>
    <recommendedName>
        <fullName evidence="2">Transposase (putative) gypsy type domain-containing protein</fullName>
    </recommendedName>
</protein>
<evidence type="ECO:0000313" key="4">
    <source>
        <dbReference type="Proteomes" id="UP001418222"/>
    </source>
</evidence>
<dbReference type="InterPro" id="IPR007321">
    <property type="entry name" value="Transposase_28"/>
</dbReference>
<keyword evidence="4" id="KW-1185">Reference proteome</keyword>
<evidence type="ECO:0000259" key="2">
    <source>
        <dbReference type="Pfam" id="PF04195"/>
    </source>
</evidence>
<accession>A0AAP0B855</accession>
<dbReference type="AlphaFoldDB" id="A0AAP0B855"/>
<feature type="region of interest" description="Disordered" evidence="1">
    <location>
        <begin position="252"/>
        <end position="288"/>
    </location>
</feature>
<gene>
    <name evidence="3" type="ORF">KSP39_PZI015271</name>
</gene>